<proteinExistence type="predicted"/>
<accession>A0A0M7AE10</accession>
<protein>
    <submittedName>
        <fullName evidence="2">Lysine-arginine-ornithine-binding periplasmic protein</fullName>
    </submittedName>
</protein>
<name>A0A0M7AE10_9HYPH</name>
<keyword evidence="3" id="KW-1185">Reference proteome</keyword>
<dbReference type="AlphaFoldDB" id="A0A0M7AE10"/>
<organism evidence="2 3">
    <name type="scientific">Roseibium alexandrii</name>
    <dbReference type="NCBI Taxonomy" id="388408"/>
    <lineage>
        <taxon>Bacteria</taxon>
        <taxon>Pseudomonadati</taxon>
        <taxon>Pseudomonadota</taxon>
        <taxon>Alphaproteobacteria</taxon>
        <taxon>Hyphomicrobiales</taxon>
        <taxon>Stappiaceae</taxon>
        <taxon>Roseibium</taxon>
    </lineage>
</organism>
<dbReference type="EMBL" id="CXWD01000013">
    <property type="protein sequence ID" value="CTQ72861.1"/>
    <property type="molecule type" value="Genomic_DNA"/>
</dbReference>
<feature type="signal peptide" evidence="1">
    <location>
        <begin position="1"/>
        <end position="22"/>
    </location>
</feature>
<evidence type="ECO:0000313" key="2">
    <source>
        <dbReference type="EMBL" id="CTQ72861.1"/>
    </source>
</evidence>
<dbReference type="Proteomes" id="UP000053235">
    <property type="component" value="Unassembled WGS sequence"/>
</dbReference>
<keyword evidence="1" id="KW-0732">Signal</keyword>
<dbReference type="Gene3D" id="3.40.190.10">
    <property type="entry name" value="Periplasmic binding protein-like II"/>
    <property type="match status" value="2"/>
</dbReference>
<reference evidence="3" key="1">
    <citation type="submission" date="2015-07" db="EMBL/GenBank/DDBJ databases">
        <authorList>
            <person name="Rodrigo-Torres Lidia"/>
            <person name="Arahal R.David."/>
        </authorList>
    </citation>
    <scope>NUCLEOTIDE SEQUENCE [LARGE SCALE GENOMIC DNA]</scope>
    <source>
        <strain evidence="3">CECT 5112</strain>
    </source>
</reference>
<dbReference type="OrthoDB" id="6371790at2"/>
<dbReference type="STRING" id="388408.LAX5112_03338"/>
<feature type="chain" id="PRO_5005809431" evidence="1">
    <location>
        <begin position="23"/>
        <end position="257"/>
    </location>
</feature>
<gene>
    <name evidence="2" type="ORF">LAX5112_03338</name>
</gene>
<dbReference type="SUPFAM" id="SSF53850">
    <property type="entry name" value="Periplasmic binding protein-like II"/>
    <property type="match status" value="1"/>
</dbReference>
<evidence type="ECO:0000313" key="3">
    <source>
        <dbReference type="Proteomes" id="UP000053235"/>
    </source>
</evidence>
<sequence>MKKTALFSVLLTMVLQPATSWADEITVMAGNLPPMFLDGGGGREAELITAALEKCGHTVKFNIQPFTRHWESFKNGQGDAVATVPMGMPIDGTATGVYIHYQNGVSFLTDSGASYDGLPDLSGKKVIGFKGAESIIPGLADHTGSFADYREVTDQITQSRSLFGGRVDAIIGDGMLFAEYNQQLRGQSDLRFDPNQSVSFKAVFDSSPYTMAFRDAKIAADFDRCFKELETDGTVKAINTKWVDKYRDSLGSSYLGY</sequence>
<evidence type="ECO:0000256" key="1">
    <source>
        <dbReference type="SAM" id="SignalP"/>
    </source>
</evidence>
<dbReference type="RefSeq" id="WP_055672754.1">
    <property type="nucleotide sequence ID" value="NZ_CXWD01000013.1"/>
</dbReference>